<dbReference type="InterPro" id="IPR010624">
    <property type="entry name" value="KaiC_dom"/>
</dbReference>
<evidence type="ECO:0000256" key="3">
    <source>
        <dbReference type="ARBA" id="ARBA00022679"/>
    </source>
</evidence>
<evidence type="ECO:0000259" key="7">
    <source>
        <dbReference type="PROSITE" id="PS51146"/>
    </source>
</evidence>
<comment type="caution">
    <text evidence="8">The sequence shown here is derived from an EMBL/GenBank/DDBJ whole genome shotgun (WGS) entry which is preliminary data.</text>
</comment>
<evidence type="ECO:0000256" key="2">
    <source>
        <dbReference type="ARBA" id="ARBA00022553"/>
    </source>
</evidence>
<dbReference type="InterPro" id="IPR051347">
    <property type="entry name" value="Circadian_clock_KaiC-rel"/>
</dbReference>
<keyword evidence="5 8" id="KW-0418">Kinase</keyword>
<keyword evidence="6" id="KW-0378">Hydrolase</keyword>
<dbReference type="GO" id="GO:0005524">
    <property type="term" value="F:ATP binding"/>
    <property type="evidence" value="ECO:0007669"/>
    <property type="project" value="InterPro"/>
</dbReference>
<name>A0A919VXB7_9ACTN</name>
<evidence type="ECO:0000256" key="5">
    <source>
        <dbReference type="ARBA" id="ARBA00022777"/>
    </source>
</evidence>
<dbReference type="PIRSF" id="PIRSF039117">
    <property type="entry name" value="KaiC"/>
    <property type="match status" value="1"/>
</dbReference>
<organism evidence="8 9">
    <name type="scientific">Actinoplanes auranticolor</name>
    <dbReference type="NCBI Taxonomy" id="47988"/>
    <lineage>
        <taxon>Bacteria</taxon>
        <taxon>Bacillati</taxon>
        <taxon>Actinomycetota</taxon>
        <taxon>Actinomycetes</taxon>
        <taxon>Micromonosporales</taxon>
        <taxon>Micromonosporaceae</taxon>
        <taxon>Actinoplanes</taxon>
    </lineage>
</organism>
<dbReference type="Pfam" id="PF06745">
    <property type="entry name" value="ATPase"/>
    <property type="match status" value="2"/>
</dbReference>
<dbReference type="PANTHER" id="PTHR42926:SF1">
    <property type="entry name" value="CIRCADIAN CLOCK OSCILLATOR PROTEIN KAIC 1"/>
    <property type="match status" value="1"/>
</dbReference>
<evidence type="ECO:0000313" key="9">
    <source>
        <dbReference type="Proteomes" id="UP000681340"/>
    </source>
</evidence>
<accession>A0A919VXB7</accession>
<keyword evidence="2" id="KW-0597">Phosphoprotein</keyword>
<protein>
    <recommendedName>
        <fullName evidence="1">non-specific serine/threonine protein kinase</fullName>
        <ecNumber evidence="1">2.7.11.1</ecNumber>
    </recommendedName>
</protein>
<gene>
    <name evidence="8" type="ORF">Aau02nite_90940</name>
</gene>
<dbReference type="EC" id="2.7.11.1" evidence="1"/>
<proteinExistence type="predicted"/>
<dbReference type="SMART" id="SM00382">
    <property type="entry name" value="AAA"/>
    <property type="match status" value="2"/>
</dbReference>
<dbReference type="InterPro" id="IPR030665">
    <property type="entry name" value="KaiC"/>
</dbReference>
<evidence type="ECO:0000313" key="8">
    <source>
        <dbReference type="EMBL" id="GIM80516.1"/>
    </source>
</evidence>
<keyword evidence="8" id="KW-0723">Serine/threonine-protein kinase</keyword>
<dbReference type="EMBL" id="BOQL01000099">
    <property type="protein sequence ID" value="GIM80516.1"/>
    <property type="molecule type" value="Genomic_DNA"/>
</dbReference>
<dbReference type="GO" id="GO:0016787">
    <property type="term" value="F:hydrolase activity"/>
    <property type="evidence" value="ECO:0007669"/>
    <property type="project" value="UniProtKB-KW"/>
</dbReference>
<dbReference type="InterPro" id="IPR014774">
    <property type="entry name" value="KaiC-like_dom"/>
</dbReference>
<dbReference type="GO" id="GO:0004674">
    <property type="term" value="F:protein serine/threonine kinase activity"/>
    <property type="evidence" value="ECO:0007669"/>
    <property type="project" value="UniProtKB-KW"/>
</dbReference>
<reference evidence="8" key="1">
    <citation type="submission" date="2021-03" db="EMBL/GenBank/DDBJ databases">
        <title>Whole genome shotgun sequence of Actinoplanes auranticolor NBRC 12245.</title>
        <authorList>
            <person name="Komaki H."/>
            <person name="Tamura T."/>
        </authorList>
    </citation>
    <scope>NUCLEOTIDE SEQUENCE</scope>
    <source>
        <strain evidence="8">NBRC 12245</strain>
    </source>
</reference>
<dbReference type="PROSITE" id="PS51146">
    <property type="entry name" value="KAIC"/>
    <property type="match status" value="2"/>
</dbReference>
<keyword evidence="9" id="KW-1185">Reference proteome</keyword>
<evidence type="ECO:0000256" key="4">
    <source>
        <dbReference type="ARBA" id="ARBA00022737"/>
    </source>
</evidence>
<dbReference type="InterPro" id="IPR027417">
    <property type="entry name" value="P-loop_NTPase"/>
</dbReference>
<dbReference type="PANTHER" id="PTHR42926">
    <property type="match status" value="1"/>
</dbReference>
<dbReference type="InterPro" id="IPR003593">
    <property type="entry name" value="AAA+_ATPase"/>
</dbReference>
<keyword evidence="4" id="KW-0677">Repeat</keyword>
<evidence type="ECO:0000256" key="6">
    <source>
        <dbReference type="ARBA" id="ARBA00022801"/>
    </source>
</evidence>
<dbReference type="Gene3D" id="3.40.50.300">
    <property type="entry name" value="P-loop containing nucleotide triphosphate hydrolases"/>
    <property type="match status" value="2"/>
</dbReference>
<dbReference type="Proteomes" id="UP000681340">
    <property type="component" value="Unassembled WGS sequence"/>
</dbReference>
<evidence type="ECO:0000256" key="1">
    <source>
        <dbReference type="ARBA" id="ARBA00012513"/>
    </source>
</evidence>
<dbReference type="SUPFAM" id="SSF52540">
    <property type="entry name" value="P-loop containing nucleoside triphosphate hydrolases"/>
    <property type="match status" value="2"/>
</dbReference>
<dbReference type="AlphaFoldDB" id="A0A919VXB7"/>
<sequence length="493" mass="53440">MMRMTTGVAGLDVVLGGGLEPGSVTVLAGAPGAGKTILAQQMCFANASAERKAIYYTTLSEPHSKLVRHLDAFDFFTPQALGSTVEYLHLGDLIRDDRPGRMEPLVDEVVRKAMDEQPAVVVIDSAKALRDFTGERELRMAFYDLTSRLAHTDAALLLIGEYTPAEMAADVEFSLADTIIHLVYEPREPIDRRWLRVLKMRGTNHLEGKHTFRIGACGFEVFPRIETVDPGAPAQVTGRISSGVRGLDELMGGGIGAGEATVLLGPSGIGKTIFGLRFVAEGVAHDERCLYVTFQDTPDQLIKMAAGFGWNLEGARAKGDLIVHHVPLGELDLDILSTRIRAELAEGNVHRVVIDSLAEMVFAALEAERFPAYARSLTGLIRAAGASLLITSETTTLGPSPEPVGGTSFLFHNLILMRYIEQNSETGRALNIVKMRNSRHSRHLHEFDIDEHGMKVGPALQEVTGTLGWSALRAPATDPVESPVLGYVTPATK</sequence>
<feature type="domain" description="KaiC" evidence="7">
    <location>
        <begin position="2"/>
        <end position="235"/>
    </location>
</feature>
<keyword evidence="3" id="KW-0808">Transferase</keyword>
<feature type="domain" description="KaiC" evidence="7">
    <location>
        <begin position="238"/>
        <end position="470"/>
    </location>
</feature>